<accession>A0A177MJN3</accession>
<comment type="caution">
    <text evidence="2">The sequence shown here is derived from an EMBL/GenBank/DDBJ whole genome shotgun (WGS) entry which is preliminary data.</text>
</comment>
<dbReference type="EMBL" id="LUUH01000038">
    <property type="protein sequence ID" value="OAI06027.1"/>
    <property type="molecule type" value="Genomic_DNA"/>
</dbReference>
<evidence type="ECO:0000256" key="1">
    <source>
        <dbReference type="SAM" id="SignalP"/>
    </source>
</evidence>
<organism evidence="2 3">
    <name type="scientific">Methylomonas methanica</name>
    <dbReference type="NCBI Taxonomy" id="421"/>
    <lineage>
        <taxon>Bacteria</taxon>
        <taxon>Pseudomonadati</taxon>
        <taxon>Pseudomonadota</taxon>
        <taxon>Gammaproteobacteria</taxon>
        <taxon>Methylococcales</taxon>
        <taxon>Methylococcaceae</taxon>
        <taxon>Methylomonas</taxon>
    </lineage>
</organism>
<name>A0A177MJN3_METMH</name>
<dbReference type="RefSeq" id="WP_064036177.1">
    <property type="nucleotide sequence ID" value="NZ_LUUH01000038.1"/>
</dbReference>
<evidence type="ECO:0008006" key="4">
    <source>
        <dbReference type="Google" id="ProtNLM"/>
    </source>
</evidence>
<evidence type="ECO:0000313" key="3">
    <source>
        <dbReference type="Proteomes" id="UP000077763"/>
    </source>
</evidence>
<keyword evidence="1" id="KW-0732">Signal</keyword>
<sequence>MQHKAILFSSLVLVSGAAFAQSAVLEGVAKQAAKDTATSVAPGAVKGVEQAGQAVNQVQQVQQGLQSAPAVLKDQAQDAVKDAAQQKLEQAVPAEVKQGAETLNANKEKVTELKGKVDAAPKSTGEAAKAVKGKAKQKAAAKALDLLN</sequence>
<dbReference type="Proteomes" id="UP000077763">
    <property type="component" value="Unassembled WGS sequence"/>
</dbReference>
<gene>
    <name evidence="2" type="ORF">A1353_10075</name>
</gene>
<protein>
    <recommendedName>
        <fullName evidence="4">Late embryogenesis abundant protein</fullName>
    </recommendedName>
</protein>
<reference evidence="2 3" key="1">
    <citation type="submission" date="2016-03" db="EMBL/GenBank/DDBJ databases">
        <authorList>
            <person name="Ploux O."/>
        </authorList>
    </citation>
    <scope>NUCLEOTIDE SEQUENCE [LARGE SCALE GENOMIC DNA]</scope>
    <source>
        <strain evidence="2 3">R-45371</strain>
    </source>
</reference>
<proteinExistence type="predicted"/>
<evidence type="ECO:0000313" key="2">
    <source>
        <dbReference type="EMBL" id="OAI06027.1"/>
    </source>
</evidence>
<feature type="chain" id="PRO_5008068118" description="Late embryogenesis abundant protein" evidence="1">
    <location>
        <begin position="21"/>
        <end position="148"/>
    </location>
</feature>
<dbReference type="AlphaFoldDB" id="A0A177MJN3"/>
<feature type="signal peptide" evidence="1">
    <location>
        <begin position="1"/>
        <end position="20"/>
    </location>
</feature>